<organism evidence="12 13">
    <name type="scientific">Aquatica leii</name>
    <dbReference type="NCBI Taxonomy" id="1421715"/>
    <lineage>
        <taxon>Eukaryota</taxon>
        <taxon>Metazoa</taxon>
        <taxon>Ecdysozoa</taxon>
        <taxon>Arthropoda</taxon>
        <taxon>Hexapoda</taxon>
        <taxon>Insecta</taxon>
        <taxon>Pterygota</taxon>
        <taxon>Neoptera</taxon>
        <taxon>Endopterygota</taxon>
        <taxon>Coleoptera</taxon>
        <taxon>Polyphaga</taxon>
        <taxon>Elateriformia</taxon>
        <taxon>Elateroidea</taxon>
        <taxon>Lampyridae</taxon>
        <taxon>Luciolinae</taxon>
        <taxon>Aquatica</taxon>
    </lineage>
</organism>
<evidence type="ECO:0000256" key="10">
    <source>
        <dbReference type="SAM" id="Phobius"/>
    </source>
</evidence>
<dbReference type="InterPro" id="IPR027417">
    <property type="entry name" value="P-loop_NTPase"/>
</dbReference>
<protein>
    <recommendedName>
        <fullName evidence="11">ABC transporter domain-containing protein</fullName>
    </recommendedName>
</protein>
<evidence type="ECO:0000259" key="11">
    <source>
        <dbReference type="PROSITE" id="PS50893"/>
    </source>
</evidence>
<evidence type="ECO:0000256" key="9">
    <source>
        <dbReference type="SAM" id="MobiDB-lite"/>
    </source>
</evidence>
<dbReference type="PANTHER" id="PTHR48041">
    <property type="entry name" value="ABC TRANSPORTER G FAMILY MEMBER 28"/>
    <property type="match status" value="1"/>
</dbReference>
<feature type="transmembrane region" description="Helical" evidence="10">
    <location>
        <begin position="462"/>
        <end position="488"/>
    </location>
</feature>
<name>A0AAN7PE09_9COLE</name>
<feature type="transmembrane region" description="Helical" evidence="10">
    <location>
        <begin position="1052"/>
        <end position="1077"/>
    </location>
</feature>
<feature type="transmembrane region" description="Helical" evidence="10">
    <location>
        <begin position="941"/>
        <end position="962"/>
    </location>
</feature>
<dbReference type="InterPro" id="IPR003593">
    <property type="entry name" value="AAA+_ATPase"/>
</dbReference>
<gene>
    <name evidence="12" type="ORF">RN001_002796</name>
</gene>
<dbReference type="GO" id="GO:0005524">
    <property type="term" value="F:ATP binding"/>
    <property type="evidence" value="ECO:0007669"/>
    <property type="project" value="UniProtKB-KW"/>
</dbReference>
<reference evidence="13" key="1">
    <citation type="submission" date="2023-01" db="EMBL/GenBank/DDBJ databases">
        <title>Key to firefly adult light organ development and bioluminescence: homeobox transcription factors regulate luciferase expression and transportation to peroxisome.</title>
        <authorList>
            <person name="Fu X."/>
        </authorList>
    </citation>
    <scope>NUCLEOTIDE SEQUENCE [LARGE SCALE GENOMIC DNA]</scope>
</reference>
<dbReference type="CDD" id="cd03213">
    <property type="entry name" value="ABCG_EPDR"/>
    <property type="match status" value="1"/>
</dbReference>
<feature type="domain" description="ABC transporter" evidence="11">
    <location>
        <begin position="616"/>
        <end position="855"/>
    </location>
</feature>
<proteinExistence type="inferred from homology"/>
<dbReference type="Proteomes" id="UP001353858">
    <property type="component" value="Unassembled WGS sequence"/>
</dbReference>
<dbReference type="GO" id="GO:0140359">
    <property type="term" value="F:ABC-type transporter activity"/>
    <property type="evidence" value="ECO:0007669"/>
    <property type="project" value="InterPro"/>
</dbReference>
<dbReference type="Pfam" id="PF00005">
    <property type="entry name" value="ABC_tran"/>
    <property type="match status" value="2"/>
</dbReference>
<dbReference type="InterPro" id="IPR050352">
    <property type="entry name" value="ABCG_transporters"/>
</dbReference>
<dbReference type="GO" id="GO:0005886">
    <property type="term" value="C:plasma membrane"/>
    <property type="evidence" value="ECO:0007669"/>
    <property type="project" value="TreeGrafter"/>
</dbReference>
<feature type="transmembrane region" description="Helical" evidence="10">
    <location>
        <begin position="419"/>
        <end position="441"/>
    </location>
</feature>
<feature type="domain" description="ABC transporter" evidence="11">
    <location>
        <begin position="56"/>
        <end position="295"/>
    </location>
</feature>
<dbReference type="AlphaFoldDB" id="A0AAN7PE09"/>
<evidence type="ECO:0000256" key="5">
    <source>
        <dbReference type="ARBA" id="ARBA00022741"/>
    </source>
</evidence>
<dbReference type="PROSITE" id="PS00211">
    <property type="entry name" value="ABC_TRANSPORTER_1"/>
    <property type="match status" value="2"/>
</dbReference>
<comment type="caution">
    <text evidence="12">The sequence shown here is derived from an EMBL/GenBank/DDBJ whole genome shotgun (WGS) entry which is preliminary data.</text>
</comment>
<feature type="transmembrane region" description="Helical" evidence="10">
    <location>
        <begin position="974"/>
        <end position="995"/>
    </location>
</feature>
<comment type="subcellular location">
    <subcellularLocation>
        <location evidence="1">Membrane</location>
        <topology evidence="1">Multi-pass membrane protein</topology>
    </subcellularLocation>
</comment>
<feature type="transmembrane region" description="Helical" evidence="10">
    <location>
        <begin position="1016"/>
        <end position="1040"/>
    </location>
</feature>
<dbReference type="SUPFAM" id="SSF52540">
    <property type="entry name" value="P-loop containing nucleoside triphosphate hydrolases"/>
    <property type="match status" value="2"/>
</dbReference>
<feature type="transmembrane region" description="Helical" evidence="10">
    <location>
        <begin position="561"/>
        <end position="579"/>
    </location>
</feature>
<dbReference type="EMBL" id="JARPUR010000001">
    <property type="protein sequence ID" value="KAK4886525.1"/>
    <property type="molecule type" value="Genomic_DNA"/>
</dbReference>
<dbReference type="SMART" id="SM00382">
    <property type="entry name" value="AAA"/>
    <property type="match status" value="2"/>
</dbReference>
<keyword evidence="7 10" id="KW-1133">Transmembrane helix</keyword>
<dbReference type="PANTHER" id="PTHR48041:SF26">
    <property type="entry name" value="FI22810P1"/>
    <property type="match status" value="1"/>
</dbReference>
<evidence type="ECO:0000256" key="2">
    <source>
        <dbReference type="ARBA" id="ARBA00005814"/>
    </source>
</evidence>
<feature type="transmembrane region" description="Helical" evidence="10">
    <location>
        <begin position="500"/>
        <end position="523"/>
    </location>
</feature>
<evidence type="ECO:0000313" key="13">
    <source>
        <dbReference type="Proteomes" id="UP001353858"/>
    </source>
</evidence>
<dbReference type="GO" id="GO:0016887">
    <property type="term" value="F:ATP hydrolysis activity"/>
    <property type="evidence" value="ECO:0007669"/>
    <property type="project" value="InterPro"/>
</dbReference>
<evidence type="ECO:0000256" key="3">
    <source>
        <dbReference type="ARBA" id="ARBA00022448"/>
    </source>
</evidence>
<dbReference type="FunFam" id="3.40.50.300:FF:001077">
    <property type="entry name" value="Uncharacterized protein, isoform A"/>
    <property type="match status" value="2"/>
</dbReference>
<evidence type="ECO:0000256" key="8">
    <source>
        <dbReference type="ARBA" id="ARBA00023136"/>
    </source>
</evidence>
<dbReference type="InterPro" id="IPR017871">
    <property type="entry name" value="ABC_transporter-like_CS"/>
</dbReference>
<feature type="transmembrane region" description="Helical" evidence="10">
    <location>
        <begin position="530"/>
        <end position="549"/>
    </location>
</feature>
<keyword evidence="3" id="KW-0813">Transport</keyword>
<accession>A0AAN7PE09</accession>
<feature type="transmembrane region" description="Helical" evidence="10">
    <location>
        <begin position="388"/>
        <end position="407"/>
    </location>
</feature>
<evidence type="ECO:0000256" key="4">
    <source>
        <dbReference type="ARBA" id="ARBA00022692"/>
    </source>
</evidence>
<keyword evidence="5" id="KW-0547">Nucleotide-binding</keyword>
<sequence>METVLYEVSNVPNGFNHEKNGESVQYTDNKDVSDQGDTEDSVKIFSGILQKDPIDITFDNITYNASLGFRKGKKEILHGLHGRFPPGQLIAIMGPSGAGKSTLLDVLSGYRITGIGGTVYTNGTERNLNSFRKLSCYITQDNRLQELLTVWENMLIVADLKLGSHVSFHTKEKIIIEILETLGLEETTETRAERLSGGQKKRLSIALELIDNPLIMFLDEPTTGLDSSSCSQCVKLLRQLARQGRTIICTIHQPSASLFQLFDLVYVLSEGNCLYQGTTQNLIPFLDAAYLPCPQYHNPADFVIELACGEYGEDKMQTLVLATNNGRNYQWFDKPESLPSLQKLKETHKTLNEKKNNSHLQSTSQWNQFKVLLRRGFIKSKRDVTLTYMRIIVNISVGLLFGVLYWQAGNHGGKVLDNYNLIFSVLMHQMMSPMMLMVLTFPNEMCVLTKEHFNRWYSLKMYYTSLCLVDVPISVFCCIVFSIIMYWMTGQPLEWNRFTMFTVLSMLIVFVAQSFGLMIGAVFNVVNGTFMGPCLSVPMMMFAGFGVTLRDLPSYLRWGSYISYLRYGLEGMVGAIYGLDTNSVLNSKKTFKIKFLKNVECVKTDNVNYKQVPFGISFENINFSVSLGFRKGMKKVLHHINGSFCSGQFIAIVGPSGAGKTTLLDILSGYQIRGVNGTIYNNNIVRNAQEFRKYSSYITHDNHLQPLLTVWENMSVVADLKLGLQISQENKDITIKDILATLSLDTSANTQACYLSGGQQKRLAIALELIDNPLVMFFDEPTTGLDSSSSGQCLRLLQKLSKEGKTIICTIHQASANILQLFDEIYILGEGRCLYHGTALNVLEFLNSINIMCPMYNNPVDYVIELASSENKNENISLMTNKIENGKCNKWVQQSKPSASIVEEHSTDPSSETYKRASLPHQFKILAARSLLNCKRDRKMLYMRILANVIISLLYSILYWQIGDHGGKVRNNYNLLFCVLIHHMTTTMMLGILSISSEISIITNEYFNKRYSLKMYFAASTICEMPILIFCCLLFTAIVYPTTGQPMELHRVTMFTIISLQIVLVSQSLGIVIGSVFNVMNGTFVGFALSASLVLLAGIGEDLKNIPIIIYWIGKSCFTKYGLEGIVNSIYGYDREILSCPDELYCHYKYPQKFLKDIMIHVDVFWIDVILDILAVTFSENFVEGVIYLQNKLSSSSSTVYDVKIINYVPANWTVDSIIVIIDFIVNQLIQQNLDEIVKIHVLLCMDSMTEKIQIELKNMSVLMSIVLI</sequence>
<evidence type="ECO:0000256" key="7">
    <source>
        <dbReference type="ARBA" id="ARBA00022989"/>
    </source>
</evidence>
<keyword evidence="6" id="KW-0067">ATP-binding</keyword>
<dbReference type="InterPro" id="IPR003439">
    <property type="entry name" value="ABC_transporter-like_ATP-bd"/>
</dbReference>
<keyword evidence="8 10" id="KW-0472">Membrane</keyword>
<dbReference type="PROSITE" id="PS50893">
    <property type="entry name" value="ABC_TRANSPORTER_2"/>
    <property type="match status" value="2"/>
</dbReference>
<dbReference type="Pfam" id="PF01061">
    <property type="entry name" value="ABC2_membrane"/>
    <property type="match status" value="2"/>
</dbReference>
<dbReference type="Gene3D" id="3.40.50.300">
    <property type="entry name" value="P-loop containing nucleotide triphosphate hydrolases"/>
    <property type="match status" value="2"/>
</dbReference>
<evidence type="ECO:0000313" key="12">
    <source>
        <dbReference type="EMBL" id="KAK4886525.1"/>
    </source>
</evidence>
<feature type="transmembrane region" description="Helical" evidence="10">
    <location>
        <begin position="1084"/>
        <end position="1100"/>
    </location>
</feature>
<evidence type="ECO:0000256" key="1">
    <source>
        <dbReference type="ARBA" id="ARBA00004141"/>
    </source>
</evidence>
<keyword evidence="4 10" id="KW-0812">Transmembrane</keyword>
<dbReference type="InterPro" id="IPR013525">
    <property type="entry name" value="ABC2_TM"/>
</dbReference>
<evidence type="ECO:0000256" key="6">
    <source>
        <dbReference type="ARBA" id="ARBA00022840"/>
    </source>
</evidence>
<comment type="similarity">
    <text evidence="2">Belongs to the ABC transporter superfamily. ABCG family. Eye pigment precursor importer (TC 3.A.1.204) subfamily.</text>
</comment>
<keyword evidence="13" id="KW-1185">Reference proteome</keyword>
<feature type="region of interest" description="Disordered" evidence="9">
    <location>
        <begin position="16"/>
        <end position="37"/>
    </location>
</feature>